<gene>
    <name evidence="12" type="primary">g3737</name>
    <name evidence="12" type="ORF">VP750_LOCUS3188</name>
</gene>
<feature type="domain" description="Ketoreductase" evidence="11">
    <location>
        <begin position="12"/>
        <end position="194"/>
    </location>
</feature>
<sequence>MLWGRKKSFLGAHVVITGGSTGIGFALAQQFVSKGAHVILIARTKSRLDTAVAELRKRAKASDRDVNIRGFPADTTDPSQIAAALKYAGEVDVLVCCAGASYPGRFLEQDVQVFEETMNLNYFGTLRVLKAFLPGMVRRGEGEVVLVSSAAAVCGVAGYSSYAPSKAAVRSLADTLRNELLPTGVHVSVAYPPDTDTPGYANENTTKPSECHAISRAAGDVLYTPDQVAECMMRGLEQGAYHLPSPDFGQNLMVAASAGLSPHAYNGLLEFLLAPFVALALRIFGKIVDKAVLKHAAS</sequence>
<evidence type="ECO:0000256" key="3">
    <source>
        <dbReference type="ARBA" id="ARBA00004991"/>
    </source>
</evidence>
<evidence type="ECO:0000256" key="10">
    <source>
        <dbReference type="RuleBase" id="RU000363"/>
    </source>
</evidence>
<dbReference type="PRINTS" id="PR00080">
    <property type="entry name" value="SDRFAMILY"/>
</dbReference>
<protein>
    <recommendedName>
        <fullName evidence="9">3-dehydrosphinganine reductase</fullName>
        <ecNumber evidence="9">1.1.1.102</ecNumber>
    </recommendedName>
</protein>
<keyword evidence="13" id="KW-1185">Reference proteome</keyword>
<evidence type="ECO:0000256" key="1">
    <source>
        <dbReference type="ARBA" id="ARBA00004240"/>
    </source>
</evidence>
<comment type="subcellular location">
    <subcellularLocation>
        <location evidence="1">Endoplasmic reticulum</location>
    </subcellularLocation>
</comment>
<evidence type="ECO:0000256" key="6">
    <source>
        <dbReference type="ARBA" id="ARBA00022919"/>
    </source>
</evidence>
<dbReference type="SMART" id="SM00822">
    <property type="entry name" value="PKS_KR"/>
    <property type="match status" value="1"/>
</dbReference>
<evidence type="ECO:0000256" key="5">
    <source>
        <dbReference type="ARBA" id="ARBA00022857"/>
    </source>
</evidence>
<organism evidence="12 13">
    <name type="scientific">Coccomyxa viridis</name>
    <dbReference type="NCBI Taxonomy" id="1274662"/>
    <lineage>
        <taxon>Eukaryota</taxon>
        <taxon>Viridiplantae</taxon>
        <taxon>Chlorophyta</taxon>
        <taxon>core chlorophytes</taxon>
        <taxon>Trebouxiophyceae</taxon>
        <taxon>Trebouxiophyceae incertae sedis</taxon>
        <taxon>Coccomyxaceae</taxon>
        <taxon>Coccomyxa</taxon>
    </lineage>
</organism>
<comment type="pathway">
    <text evidence="2">Lipid metabolism; sphingolipid metabolism.</text>
</comment>
<reference evidence="12 13" key="1">
    <citation type="submission" date="2024-06" db="EMBL/GenBank/DDBJ databases">
        <authorList>
            <person name="Kraege A."/>
            <person name="Thomma B."/>
        </authorList>
    </citation>
    <scope>NUCLEOTIDE SEQUENCE [LARGE SCALE GENOMIC DNA]</scope>
</reference>
<evidence type="ECO:0000256" key="8">
    <source>
        <dbReference type="ARBA" id="ARBA00023098"/>
    </source>
</evidence>
<accession>A0ABP1FNJ8</accession>
<dbReference type="Proteomes" id="UP001497392">
    <property type="component" value="Unassembled WGS sequence"/>
</dbReference>
<evidence type="ECO:0000256" key="4">
    <source>
        <dbReference type="ARBA" id="ARBA00022824"/>
    </source>
</evidence>
<comment type="pathway">
    <text evidence="3">Sphingolipid metabolism.</text>
</comment>
<dbReference type="InterPro" id="IPR002347">
    <property type="entry name" value="SDR_fam"/>
</dbReference>
<keyword evidence="7" id="KW-0560">Oxidoreductase</keyword>
<dbReference type="SUPFAM" id="SSF51735">
    <property type="entry name" value="NAD(P)-binding Rossmann-fold domains"/>
    <property type="match status" value="1"/>
</dbReference>
<evidence type="ECO:0000256" key="9">
    <source>
        <dbReference type="ARBA" id="ARBA00026112"/>
    </source>
</evidence>
<dbReference type="CDD" id="cd08939">
    <property type="entry name" value="KDSR-like_SDR_c"/>
    <property type="match status" value="1"/>
</dbReference>
<dbReference type="InterPro" id="IPR057326">
    <property type="entry name" value="KR_dom"/>
</dbReference>
<proteinExistence type="inferred from homology"/>
<keyword evidence="8" id="KW-0443">Lipid metabolism</keyword>
<comment type="caution">
    <text evidence="12">The sequence shown here is derived from an EMBL/GenBank/DDBJ whole genome shotgun (WGS) entry which is preliminary data.</text>
</comment>
<dbReference type="InterPro" id="IPR045022">
    <property type="entry name" value="KDSR-like"/>
</dbReference>
<dbReference type="EMBL" id="CAXHTA020000005">
    <property type="protein sequence ID" value="CAL5221529.1"/>
    <property type="molecule type" value="Genomic_DNA"/>
</dbReference>
<evidence type="ECO:0000259" key="11">
    <source>
        <dbReference type="SMART" id="SM00822"/>
    </source>
</evidence>
<keyword evidence="4" id="KW-0256">Endoplasmic reticulum</keyword>
<dbReference type="Gene3D" id="3.40.50.720">
    <property type="entry name" value="NAD(P)-binding Rossmann-like Domain"/>
    <property type="match status" value="1"/>
</dbReference>
<evidence type="ECO:0000256" key="7">
    <source>
        <dbReference type="ARBA" id="ARBA00023002"/>
    </source>
</evidence>
<dbReference type="PRINTS" id="PR00081">
    <property type="entry name" value="GDHRDH"/>
</dbReference>
<keyword evidence="5" id="KW-0521">NADP</keyword>
<name>A0ABP1FNJ8_9CHLO</name>
<evidence type="ECO:0000256" key="2">
    <source>
        <dbReference type="ARBA" id="ARBA00004760"/>
    </source>
</evidence>
<dbReference type="Pfam" id="PF00106">
    <property type="entry name" value="adh_short"/>
    <property type="match status" value="1"/>
</dbReference>
<dbReference type="PANTHER" id="PTHR43550:SF3">
    <property type="entry name" value="3-KETODIHYDROSPHINGOSINE REDUCTASE"/>
    <property type="match status" value="1"/>
</dbReference>
<dbReference type="EC" id="1.1.1.102" evidence="9"/>
<dbReference type="PANTHER" id="PTHR43550">
    <property type="entry name" value="3-KETODIHYDROSPHINGOSINE REDUCTASE"/>
    <property type="match status" value="1"/>
</dbReference>
<keyword evidence="6" id="KW-0746">Sphingolipid metabolism</keyword>
<comment type="similarity">
    <text evidence="10">Belongs to the short-chain dehydrogenases/reductases (SDR) family.</text>
</comment>
<dbReference type="InterPro" id="IPR036291">
    <property type="entry name" value="NAD(P)-bd_dom_sf"/>
</dbReference>
<evidence type="ECO:0000313" key="12">
    <source>
        <dbReference type="EMBL" id="CAL5221529.1"/>
    </source>
</evidence>
<evidence type="ECO:0000313" key="13">
    <source>
        <dbReference type="Proteomes" id="UP001497392"/>
    </source>
</evidence>